<gene>
    <name evidence="1" type="ORF">CBP51_02745</name>
</gene>
<dbReference type="Proteomes" id="UP000216101">
    <property type="component" value="Unassembled WGS sequence"/>
</dbReference>
<comment type="caution">
    <text evidence="1">The sequence shown here is derived from an EMBL/GenBank/DDBJ whole genome shotgun (WGS) entry which is preliminary data.</text>
</comment>
<dbReference type="InterPro" id="IPR054222">
    <property type="entry name" value="DUF6942"/>
</dbReference>
<reference evidence="2" key="1">
    <citation type="submission" date="2017-05" db="EMBL/GenBank/DDBJ databases">
        <authorList>
            <person name="Barney B.M."/>
        </authorList>
    </citation>
    <scope>NUCLEOTIDE SEQUENCE [LARGE SCALE GENOMIC DNA]</scope>
    <source>
        <strain evidence="2">PSBB022</strain>
    </source>
</reference>
<organism evidence="1 2">
    <name type="scientific">Cellvibrio mixtus</name>
    <dbReference type="NCBI Taxonomy" id="39650"/>
    <lineage>
        <taxon>Bacteria</taxon>
        <taxon>Pseudomonadati</taxon>
        <taxon>Pseudomonadota</taxon>
        <taxon>Gammaproteobacteria</taxon>
        <taxon>Cellvibrionales</taxon>
        <taxon>Cellvibrionaceae</taxon>
        <taxon>Cellvibrio</taxon>
    </lineage>
</organism>
<evidence type="ECO:0000313" key="2">
    <source>
        <dbReference type="Proteomes" id="UP000216101"/>
    </source>
</evidence>
<dbReference type="AlphaFoldDB" id="A0A266Q8M9"/>
<name>A0A266Q8M9_9GAMM</name>
<sequence length="170" mass="19695">MPHKIIGLGSPNACIRFYIANRPPLDDYPTMTELRCLAMGELTHIVKHSSNHWRKAFNVYAKLLFDWHQLHARNNLPHSWQEYRDLELFQPHSQEALLFSAPLVDKTSPAIHIIAGKTYAAQLPLPPLTWLDNYFAINKEARLIVAPYPDYRQLSNERIARLITLMQALQ</sequence>
<keyword evidence="2" id="KW-1185">Reference proteome</keyword>
<protein>
    <submittedName>
        <fullName evidence="1">Uncharacterized protein</fullName>
    </submittedName>
</protein>
<dbReference type="Pfam" id="PF22098">
    <property type="entry name" value="DUF6942"/>
    <property type="match status" value="1"/>
</dbReference>
<accession>A0A266Q8M9</accession>
<evidence type="ECO:0000313" key="1">
    <source>
        <dbReference type="EMBL" id="OZY85966.1"/>
    </source>
</evidence>
<dbReference type="RefSeq" id="WP_094983747.1">
    <property type="nucleotide sequence ID" value="NZ_NHNI01000001.1"/>
</dbReference>
<proteinExistence type="predicted"/>
<dbReference type="EMBL" id="NHNI01000001">
    <property type="protein sequence ID" value="OZY85966.1"/>
    <property type="molecule type" value="Genomic_DNA"/>
</dbReference>